<protein>
    <submittedName>
        <fullName evidence="1">Uncharacterized protein</fullName>
    </submittedName>
</protein>
<dbReference type="AlphaFoldDB" id="A0A1X2G8C0"/>
<evidence type="ECO:0000313" key="2">
    <source>
        <dbReference type="Proteomes" id="UP000242146"/>
    </source>
</evidence>
<accession>A0A1X2G8C0</accession>
<comment type="caution">
    <text evidence="1">The sequence shown here is derived from an EMBL/GenBank/DDBJ whole genome shotgun (WGS) entry which is preliminary data.</text>
</comment>
<dbReference type="EMBL" id="MCGT01000033">
    <property type="protein sequence ID" value="ORX47522.1"/>
    <property type="molecule type" value="Genomic_DNA"/>
</dbReference>
<gene>
    <name evidence="1" type="ORF">DM01DRAFT_1141383</name>
</gene>
<name>A0A1X2G8C0_9FUNG</name>
<keyword evidence="2" id="KW-1185">Reference proteome</keyword>
<organism evidence="1 2">
    <name type="scientific">Hesseltinella vesiculosa</name>
    <dbReference type="NCBI Taxonomy" id="101127"/>
    <lineage>
        <taxon>Eukaryota</taxon>
        <taxon>Fungi</taxon>
        <taxon>Fungi incertae sedis</taxon>
        <taxon>Mucoromycota</taxon>
        <taxon>Mucoromycotina</taxon>
        <taxon>Mucoromycetes</taxon>
        <taxon>Mucorales</taxon>
        <taxon>Cunninghamellaceae</taxon>
        <taxon>Hesseltinella</taxon>
    </lineage>
</organism>
<sequence length="229" mass="26277">MSASDLVPVAAFRHPDELGREMTFSALPPPARALTDDLFSIGHIQYLFSSTFSKTRASTKANRPVWSYLDVDVTTRRPDLGIMTSELRSIYNNKMETSIQNLLSGKTFRTMLRYLLRLLLRVFITFPVPNMSNLYIAATLETHRLRLAPQREQRHHDAKAKAAATKAENIKAVEVNQARQLKKQWSHVRIALRRQEWQLAKDKTKASFTGMKQHGYDARISHLKSVMVR</sequence>
<dbReference type="Proteomes" id="UP000242146">
    <property type="component" value="Unassembled WGS sequence"/>
</dbReference>
<reference evidence="1 2" key="1">
    <citation type="submission" date="2016-07" db="EMBL/GenBank/DDBJ databases">
        <title>Pervasive Adenine N6-methylation of Active Genes in Fungi.</title>
        <authorList>
            <consortium name="DOE Joint Genome Institute"/>
            <person name="Mondo S.J."/>
            <person name="Dannebaum R.O."/>
            <person name="Kuo R.C."/>
            <person name="Labutti K."/>
            <person name="Haridas S."/>
            <person name="Kuo A."/>
            <person name="Salamov A."/>
            <person name="Ahrendt S.R."/>
            <person name="Lipzen A."/>
            <person name="Sullivan W."/>
            <person name="Andreopoulos W.B."/>
            <person name="Clum A."/>
            <person name="Lindquist E."/>
            <person name="Daum C."/>
            <person name="Ramamoorthy G.K."/>
            <person name="Gryganskyi A."/>
            <person name="Culley D."/>
            <person name="Magnuson J.K."/>
            <person name="James T.Y."/>
            <person name="O'Malley M.A."/>
            <person name="Stajich J.E."/>
            <person name="Spatafora J.W."/>
            <person name="Visel A."/>
            <person name="Grigoriev I.V."/>
        </authorList>
    </citation>
    <scope>NUCLEOTIDE SEQUENCE [LARGE SCALE GENOMIC DNA]</scope>
    <source>
        <strain evidence="1 2">NRRL 3301</strain>
    </source>
</reference>
<evidence type="ECO:0000313" key="1">
    <source>
        <dbReference type="EMBL" id="ORX47522.1"/>
    </source>
</evidence>
<proteinExistence type="predicted"/>